<sequence>MGRWTQYDEDSYRLPEGMVRTGYDADTGQYHFRDNNGRGRVYVGEPGAQFGVLNPAGATDMRAEPPQKAVTHRRSSSATNALRSLRNSLNTVRHPSRWGSISSSRDDDAMGQDTADNDVDQEPVLVERPSTPLPEPASTPATATPVKKPRPYSSATLPARRNGTDQNSRSGSGFLLRPRARARGKTIAAPTPVFRTPIFDAFHTIDVAPMARALDDSVLPNPNPNPTPKGPASSAKPAPKPPSRRHSEALVPVIVATREPRAAFTVVSRPATPRKPVPAVTAEPAPDQQK</sequence>
<comment type="caution">
    <text evidence="2">The sequence shown here is derived from an EMBL/GenBank/DDBJ whole genome shotgun (WGS) entry which is preliminary data.</text>
</comment>
<dbReference type="EMBL" id="JACAZE010000003">
    <property type="protein sequence ID" value="KAF7319278.1"/>
    <property type="molecule type" value="Genomic_DNA"/>
</dbReference>
<protein>
    <submittedName>
        <fullName evidence="2">Uncharacterized protein</fullName>
    </submittedName>
</protein>
<gene>
    <name evidence="2" type="ORF">HMN09_00265300</name>
</gene>
<feature type="compositionally biased region" description="Polar residues" evidence="1">
    <location>
        <begin position="76"/>
        <end position="103"/>
    </location>
</feature>
<keyword evidence="3" id="KW-1185">Reference proteome</keyword>
<accession>A0A8H6WLM4</accession>
<dbReference type="AlphaFoldDB" id="A0A8H6WLM4"/>
<feature type="region of interest" description="Disordered" evidence="1">
    <location>
        <begin position="57"/>
        <end position="179"/>
    </location>
</feature>
<reference evidence="2" key="1">
    <citation type="submission" date="2020-05" db="EMBL/GenBank/DDBJ databases">
        <title>Mycena genomes resolve the evolution of fungal bioluminescence.</title>
        <authorList>
            <person name="Tsai I.J."/>
        </authorList>
    </citation>
    <scope>NUCLEOTIDE SEQUENCE</scope>
    <source>
        <strain evidence="2">110903Hualien_Pintung</strain>
    </source>
</reference>
<proteinExistence type="predicted"/>
<dbReference type="Proteomes" id="UP000613580">
    <property type="component" value="Unassembled WGS sequence"/>
</dbReference>
<evidence type="ECO:0000313" key="2">
    <source>
        <dbReference type="EMBL" id="KAF7319278.1"/>
    </source>
</evidence>
<evidence type="ECO:0000256" key="1">
    <source>
        <dbReference type="SAM" id="MobiDB-lite"/>
    </source>
</evidence>
<evidence type="ECO:0000313" key="3">
    <source>
        <dbReference type="Proteomes" id="UP000613580"/>
    </source>
</evidence>
<feature type="region of interest" description="Disordered" evidence="1">
    <location>
        <begin position="261"/>
        <end position="290"/>
    </location>
</feature>
<organism evidence="2 3">
    <name type="scientific">Mycena chlorophos</name>
    <name type="common">Agaric fungus</name>
    <name type="synonym">Agaricus chlorophos</name>
    <dbReference type="NCBI Taxonomy" id="658473"/>
    <lineage>
        <taxon>Eukaryota</taxon>
        <taxon>Fungi</taxon>
        <taxon>Dikarya</taxon>
        <taxon>Basidiomycota</taxon>
        <taxon>Agaricomycotina</taxon>
        <taxon>Agaricomycetes</taxon>
        <taxon>Agaricomycetidae</taxon>
        <taxon>Agaricales</taxon>
        <taxon>Marasmiineae</taxon>
        <taxon>Mycenaceae</taxon>
        <taxon>Mycena</taxon>
    </lineage>
</organism>
<feature type="region of interest" description="Disordered" evidence="1">
    <location>
        <begin position="216"/>
        <end position="249"/>
    </location>
</feature>
<name>A0A8H6WLM4_MYCCL</name>
<dbReference type="OrthoDB" id="2107166at2759"/>